<protein>
    <submittedName>
        <fullName evidence="2">Uncharacterized protein</fullName>
    </submittedName>
</protein>
<comment type="caution">
    <text evidence="2">The sequence shown here is derived from an EMBL/GenBank/DDBJ whole genome shotgun (WGS) entry which is preliminary data.</text>
</comment>
<proteinExistence type="predicted"/>
<feature type="compositionally biased region" description="Basic and acidic residues" evidence="1">
    <location>
        <begin position="99"/>
        <end position="108"/>
    </location>
</feature>
<reference evidence="3" key="1">
    <citation type="journal article" date="2015" name="Nat. Genet.">
        <title>The genome and transcriptome of the zoonotic hookworm Ancylostoma ceylanicum identify infection-specific gene families.</title>
        <authorList>
            <person name="Schwarz E.M."/>
            <person name="Hu Y."/>
            <person name="Antoshechkin I."/>
            <person name="Miller M.M."/>
            <person name="Sternberg P.W."/>
            <person name="Aroian R.V."/>
        </authorList>
    </citation>
    <scope>NUCLEOTIDE SEQUENCE</scope>
    <source>
        <strain evidence="3">HY135</strain>
    </source>
</reference>
<name>A0A016VPX6_9BILA</name>
<gene>
    <name evidence="2" type="primary">Acey_s0006.g2987</name>
    <name evidence="2" type="ORF">Y032_0006g2987</name>
</gene>
<accession>A0A016VPX6</accession>
<dbReference type="STRING" id="53326.A0A016VPX6"/>
<keyword evidence="3" id="KW-1185">Reference proteome</keyword>
<dbReference type="Proteomes" id="UP000024635">
    <property type="component" value="Unassembled WGS sequence"/>
</dbReference>
<dbReference type="AlphaFoldDB" id="A0A016VPX6"/>
<evidence type="ECO:0000313" key="2">
    <source>
        <dbReference type="EMBL" id="EYC29465.1"/>
    </source>
</evidence>
<organism evidence="2 3">
    <name type="scientific">Ancylostoma ceylanicum</name>
    <dbReference type="NCBI Taxonomy" id="53326"/>
    <lineage>
        <taxon>Eukaryota</taxon>
        <taxon>Metazoa</taxon>
        <taxon>Ecdysozoa</taxon>
        <taxon>Nematoda</taxon>
        <taxon>Chromadorea</taxon>
        <taxon>Rhabditida</taxon>
        <taxon>Rhabditina</taxon>
        <taxon>Rhabditomorpha</taxon>
        <taxon>Strongyloidea</taxon>
        <taxon>Ancylostomatidae</taxon>
        <taxon>Ancylostomatinae</taxon>
        <taxon>Ancylostoma</taxon>
    </lineage>
</organism>
<dbReference type="EMBL" id="JARK01001342">
    <property type="protein sequence ID" value="EYC29465.1"/>
    <property type="molecule type" value="Genomic_DNA"/>
</dbReference>
<sequence length="108" mass="12277">MDPPWRGSGVIHRVRVCPGQAVRKTPFTSSRWPSRDENLRMPVRLGQVVVKRQDTGPRCPISEENLRIRVHVRKAVRTTPRLRSADGGARKRQNTGPPMKDRSVIVGY</sequence>
<evidence type="ECO:0000256" key="1">
    <source>
        <dbReference type="SAM" id="MobiDB-lite"/>
    </source>
</evidence>
<evidence type="ECO:0000313" key="3">
    <source>
        <dbReference type="Proteomes" id="UP000024635"/>
    </source>
</evidence>
<feature type="region of interest" description="Disordered" evidence="1">
    <location>
        <begin position="81"/>
        <end position="108"/>
    </location>
</feature>